<keyword evidence="3" id="KW-1185">Reference proteome</keyword>
<evidence type="ECO:0000313" key="2">
    <source>
        <dbReference type="EMBL" id="NRN67032.1"/>
    </source>
</evidence>
<name>A0ABX2F6T7_9PSEU</name>
<protein>
    <submittedName>
        <fullName evidence="2">Nuclear transport factor 2 family protein</fullName>
    </submittedName>
</protein>
<dbReference type="EMBL" id="JAAATY010000012">
    <property type="protein sequence ID" value="NRN67032.1"/>
    <property type="molecule type" value="Genomic_DNA"/>
</dbReference>
<dbReference type="InterPro" id="IPR032710">
    <property type="entry name" value="NTF2-like_dom_sf"/>
</dbReference>
<evidence type="ECO:0000313" key="3">
    <source>
        <dbReference type="Proteomes" id="UP000763557"/>
    </source>
</evidence>
<dbReference type="InterPro" id="IPR037401">
    <property type="entry name" value="SnoaL-like"/>
</dbReference>
<feature type="domain" description="SnoaL-like" evidence="1">
    <location>
        <begin position="8"/>
        <end position="100"/>
    </location>
</feature>
<dbReference type="Proteomes" id="UP000763557">
    <property type="component" value="Unassembled WGS sequence"/>
</dbReference>
<proteinExistence type="predicted"/>
<sequence length="107" mass="12052">MRLHPVFQRQIDSIVRGDLDALLDNYAPDATLVRFDLVAQGIDEVREMMRGYLTTNPEVVELTSYAEGGDTIFYRATMKLNGQPRDAFGTLVLRDGKIWRQTAGFAA</sequence>
<organism evidence="2 3">
    <name type="scientific">Kibdelosporangium persicum</name>
    <dbReference type="NCBI Taxonomy" id="2698649"/>
    <lineage>
        <taxon>Bacteria</taxon>
        <taxon>Bacillati</taxon>
        <taxon>Actinomycetota</taxon>
        <taxon>Actinomycetes</taxon>
        <taxon>Pseudonocardiales</taxon>
        <taxon>Pseudonocardiaceae</taxon>
        <taxon>Kibdelosporangium</taxon>
    </lineage>
</organism>
<comment type="caution">
    <text evidence="2">The sequence shown here is derived from an EMBL/GenBank/DDBJ whole genome shotgun (WGS) entry which is preliminary data.</text>
</comment>
<gene>
    <name evidence="2" type="ORF">GC106_42650</name>
</gene>
<accession>A0ABX2F6T7</accession>
<dbReference type="SUPFAM" id="SSF54427">
    <property type="entry name" value="NTF2-like"/>
    <property type="match status" value="1"/>
</dbReference>
<dbReference type="RefSeq" id="WP_173134087.1">
    <property type="nucleotide sequence ID" value="NZ_CBCSGW010000001.1"/>
</dbReference>
<dbReference type="Gene3D" id="3.10.450.50">
    <property type="match status" value="1"/>
</dbReference>
<reference evidence="2 3" key="1">
    <citation type="submission" date="2020-01" db="EMBL/GenBank/DDBJ databases">
        <title>Kibdelosporangium persica a novel Actinomycetes from a hot desert in Iran.</title>
        <authorList>
            <person name="Safaei N."/>
            <person name="Zaburannyi N."/>
            <person name="Mueller R."/>
            <person name="Wink J."/>
        </authorList>
    </citation>
    <scope>NUCLEOTIDE SEQUENCE [LARGE SCALE GENOMIC DNA]</scope>
    <source>
        <strain evidence="2 3">4NS15</strain>
    </source>
</reference>
<evidence type="ECO:0000259" key="1">
    <source>
        <dbReference type="Pfam" id="PF12680"/>
    </source>
</evidence>
<dbReference type="Pfam" id="PF12680">
    <property type="entry name" value="SnoaL_2"/>
    <property type="match status" value="1"/>
</dbReference>